<feature type="compositionally biased region" description="Low complexity" evidence="4">
    <location>
        <begin position="42"/>
        <end position="62"/>
    </location>
</feature>
<evidence type="ECO:0000313" key="5">
    <source>
        <dbReference type="EMBL" id="KAK7850427.1"/>
    </source>
</evidence>
<evidence type="ECO:0000256" key="1">
    <source>
        <dbReference type="ARBA" id="ARBA00022603"/>
    </source>
</evidence>
<feature type="region of interest" description="Disordered" evidence="4">
    <location>
        <begin position="42"/>
        <end position="70"/>
    </location>
</feature>
<comment type="caution">
    <text evidence="5">The sequence shown here is derived from an EMBL/GenBank/DDBJ whole genome shotgun (WGS) entry which is preliminary data.</text>
</comment>
<keyword evidence="6" id="KW-1185">Reference proteome</keyword>
<dbReference type="AlphaFoldDB" id="A0AAW0LFQ7"/>
<keyword evidence="3" id="KW-0949">S-adenosyl-L-methionine</keyword>
<dbReference type="GO" id="GO:0008168">
    <property type="term" value="F:methyltransferase activity"/>
    <property type="evidence" value="ECO:0007669"/>
    <property type="project" value="UniProtKB-KW"/>
</dbReference>
<evidence type="ECO:0000256" key="2">
    <source>
        <dbReference type="ARBA" id="ARBA00022679"/>
    </source>
</evidence>
<evidence type="ECO:0000256" key="3">
    <source>
        <dbReference type="ARBA" id="ARBA00022691"/>
    </source>
</evidence>
<evidence type="ECO:0000313" key="6">
    <source>
        <dbReference type="Proteomes" id="UP000237347"/>
    </source>
</evidence>
<dbReference type="Proteomes" id="UP000237347">
    <property type="component" value="Unassembled WGS sequence"/>
</dbReference>
<gene>
    <name evidence="5" type="ORF">CFP56_000845</name>
</gene>
<sequence length="278" mass="30880">MTVPLSSRLCLPLTTTTTSLSSSSSCSSSDFPSKSLKTLHTASPNFSLHSPSSPSSSSFPHSQHTCTRKHKRSLSTPTWLCGHTRRDQDMDNWNYEEEKVFNKFGSDEEAGNQIPTQAQTIVEGSGAVLMSEFKPVPDVDYLQELLAIQQQGPRSIGFLGQGIWKNHIYTSGASGTNAAVIRGALRAERPELLTVILPQSLKKQPPESQELLSKVKNVIEKPHNDHLPLLEASRLCNMDIISHVQQVICFAFHDSKLLMETCQEAKNMRKIVTLFYLD</sequence>
<keyword evidence="1" id="KW-0489">Methyltransferase</keyword>
<proteinExistence type="predicted"/>
<dbReference type="EMBL" id="PKMF04000100">
    <property type="protein sequence ID" value="KAK7850427.1"/>
    <property type="molecule type" value="Genomic_DNA"/>
</dbReference>
<keyword evidence="2" id="KW-0808">Transferase</keyword>
<evidence type="ECO:0000256" key="4">
    <source>
        <dbReference type="SAM" id="MobiDB-lite"/>
    </source>
</evidence>
<name>A0AAW0LFQ7_QUESU</name>
<dbReference type="PANTHER" id="PTHR32183">
    <property type="match status" value="1"/>
</dbReference>
<dbReference type="PANTHER" id="PTHR32183:SF6">
    <property type="entry name" value="CYSTEINE SULFINATE DESULFINASE_CYSTEINE DESULFURASE AND RELATED ENZYMES"/>
    <property type="match status" value="1"/>
</dbReference>
<reference evidence="5 6" key="1">
    <citation type="journal article" date="2018" name="Sci. Data">
        <title>The draft genome sequence of cork oak.</title>
        <authorList>
            <person name="Ramos A.M."/>
            <person name="Usie A."/>
            <person name="Barbosa P."/>
            <person name="Barros P.M."/>
            <person name="Capote T."/>
            <person name="Chaves I."/>
            <person name="Simoes F."/>
            <person name="Abreu I."/>
            <person name="Carrasquinho I."/>
            <person name="Faro C."/>
            <person name="Guimaraes J.B."/>
            <person name="Mendonca D."/>
            <person name="Nobrega F."/>
            <person name="Rodrigues L."/>
            <person name="Saibo N.J.M."/>
            <person name="Varela M.C."/>
            <person name="Egas C."/>
            <person name="Matos J."/>
            <person name="Miguel C.M."/>
            <person name="Oliveira M.M."/>
            <person name="Ricardo C.P."/>
            <person name="Goncalves S."/>
        </authorList>
    </citation>
    <scope>NUCLEOTIDE SEQUENCE [LARGE SCALE GENOMIC DNA]</scope>
    <source>
        <strain evidence="6">cv. HL8</strain>
    </source>
</reference>
<protein>
    <submittedName>
        <fullName evidence="5">Uncharacterized protein</fullName>
    </submittedName>
</protein>
<organism evidence="5 6">
    <name type="scientific">Quercus suber</name>
    <name type="common">Cork oak</name>
    <dbReference type="NCBI Taxonomy" id="58331"/>
    <lineage>
        <taxon>Eukaryota</taxon>
        <taxon>Viridiplantae</taxon>
        <taxon>Streptophyta</taxon>
        <taxon>Embryophyta</taxon>
        <taxon>Tracheophyta</taxon>
        <taxon>Spermatophyta</taxon>
        <taxon>Magnoliopsida</taxon>
        <taxon>eudicotyledons</taxon>
        <taxon>Gunneridae</taxon>
        <taxon>Pentapetalae</taxon>
        <taxon>rosids</taxon>
        <taxon>fabids</taxon>
        <taxon>Fagales</taxon>
        <taxon>Fagaceae</taxon>
        <taxon>Quercus</taxon>
    </lineage>
</organism>
<dbReference type="GO" id="GO:0032259">
    <property type="term" value="P:methylation"/>
    <property type="evidence" value="ECO:0007669"/>
    <property type="project" value="UniProtKB-KW"/>
</dbReference>
<accession>A0AAW0LFQ7</accession>